<evidence type="ECO:0000256" key="8">
    <source>
        <dbReference type="ARBA" id="ARBA00023089"/>
    </source>
</evidence>
<feature type="domain" description="YABBY N-terminal" evidence="13">
    <location>
        <begin position="8"/>
        <end position="58"/>
    </location>
</feature>
<accession>Q5CB54</accession>
<keyword evidence="8" id="KW-0287">Flowering</keyword>
<feature type="region of interest" description="Disordered" evidence="11">
    <location>
        <begin position="71"/>
        <end position="104"/>
    </location>
</feature>
<dbReference type="PANTHER" id="PTHR31675">
    <property type="entry name" value="PROTEIN YABBY 6-RELATED"/>
    <property type="match status" value="1"/>
</dbReference>
<keyword evidence="3" id="KW-0217">Developmental protein</keyword>
<dbReference type="KEGG" id="atr:18446192"/>
<dbReference type="CDD" id="cd00084">
    <property type="entry name" value="HMG-box_SF"/>
    <property type="match status" value="1"/>
</dbReference>
<keyword evidence="9" id="KW-0238">DNA-binding</keyword>
<evidence type="ECO:0000256" key="5">
    <source>
        <dbReference type="ARBA" id="ARBA00022771"/>
    </source>
</evidence>
<dbReference type="EMBL" id="AJ877257">
    <property type="protein sequence ID" value="CAI47004.1"/>
    <property type="molecule type" value="mRNA"/>
</dbReference>
<organism evidence="14">
    <name type="scientific">Amborella trichopoda</name>
    <dbReference type="NCBI Taxonomy" id="13333"/>
    <lineage>
        <taxon>Eukaryota</taxon>
        <taxon>Viridiplantae</taxon>
        <taxon>Streptophyta</taxon>
        <taxon>Embryophyta</taxon>
        <taxon>Tracheophyta</taxon>
        <taxon>Spermatophyta</taxon>
        <taxon>Magnoliopsida</taxon>
        <taxon>Amborellales</taxon>
        <taxon>Amborellaceae</taxon>
        <taxon>Amborella</taxon>
    </lineage>
</organism>
<evidence type="ECO:0000313" key="16">
    <source>
        <dbReference type="Proteomes" id="UP000017836"/>
    </source>
</evidence>
<dbReference type="eggNOG" id="ENOG502QVCI">
    <property type="taxonomic scope" value="Eukaryota"/>
</dbReference>
<name>Q5CB54_AMBTC</name>
<comment type="subcellular location">
    <subcellularLocation>
        <location evidence="1">Nucleus</location>
    </subcellularLocation>
</comment>
<evidence type="ECO:0000256" key="6">
    <source>
        <dbReference type="ARBA" id="ARBA00022782"/>
    </source>
</evidence>
<dbReference type="GO" id="GO:0048479">
    <property type="term" value="P:style development"/>
    <property type="evidence" value="ECO:0000318"/>
    <property type="project" value="GO_Central"/>
</dbReference>
<dbReference type="Pfam" id="PF24868">
    <property type="entry name" value="YABBY_N"/>
    <property type="match status" value="1"/>
</dbReference>
<dbReference type="AlphaFoldDB" id="Q5CB54"/>
<evidence type="ECO:0000259" key="13">
    <source>
        <dbReference type="Pfam" id="PF24868"/>
    </source>
</evidence>
<reference evidence="16" key="2">
    <citation type="journal article" date="2013" name="Science">
        <title>The Amborella genome and the evolution of flowering plants.</title>
        <authorList>
            <consortium name="Amborella Genome Project"/>
        </authorList>
    </citation>
    <scope>NUCLEOTIDE SEQUENCE [LARGE SCALE GENOMIC DNA]</scope>
</reference>
<dbReference type="InterPro" id="IPR036910">
    <property type="entry name" value="HMG_box_dom_sf"/>
</dbReference>
<dbReference type="Proteomes" id="UP000017836">
    <property type="component" value="Unassembled WGS sequence"/>
</dbReference>
<evidence type="ECO:0000259" key="12">
    <source>
        <dbReference type="Pfam" id="PF04690"/>
    </source>
</evidence>
<dbReference type="GO" id="GO:0048366">
    <property type="term" value="P:leaf development"/>
    <property type="evidence" value="ECO:0000318"/>
    <property type="project" value="GO_Central"/>
</dbReference>
<evidence type="ECO:0000256" key="3">
    <source>
        <dbReference type="ARBA" id="ARBA00022473"/>
    </source>
</evidence>
<reference evidence="15" key="3">
    <citation type="submission" date="2013-08" db="EMBL/GenBank/DDBJ databases">
        <authorList>
            <person name="Albert V.A."/>
            <person name="Barbazuk W.B."/>
            <person name="Chamala S."/>
            <person name="Chanderbali A.S."/>
            <person name="dePamphilis C.W."/>
            <person name="Der J.P."/>
            <person name="Estill J.C."/>
            <person name="Leebens-Mack J."/>
            <person name="Ma H."/>
            <person name="Palmer J.D."/>
            <person name="Rounsley S."/>
            <person name="Sankoff D."/>
            <person name="Schuster S.C."/>
            <person name="Soltis D.E."/>
            <person name="Soltis P.S."/>
            <person name="Wessler S.R."/>
            <person name="Wing R.A."/>
        </authorList>
    </citation>
    <scope>NUCLEOTIDE SEQUENCE</scope>
    <source>
        <tissue evidence="15">Leaf</tissue>
    </source>
</reference>
<evidence type="ECO:0000256" key="2">
    <source>
        <dbReference type="ARBA" id="ARBA00010325"/>
    </source>
</evidence>
<dbReference type="FunFam" id="1.10.30.10:FF:000039">
    <property type="entry name" value="protein CRABS CLAW isoform X3"/>
    <property type="match status" value="1"/>
</dbReference>
<gene>
    <name evidence="14" type="primary">CRC</name>
    <name evidence="15" type="ORF">AMTR_s00047p00199030</name>
</gene>
<dbReference type="InterPro" id="IPR056775">
    <property type="entry name" value="YABBY_C"/>
</dbReference>
<dbReference type="RefSeq" id="NP_001292759.1">
    <property type="nucleotide sequence ID" value="NM_001305830.2"/>
</dbReference>
<keyword evidence="7" id="KW-0862">Zinc</keyword>
<dbReference type="PANTHER" id="PTHR31675:SF1">
    <property type="entry name" value="PROTEIN CRABS CLAW"/>
    <property type="match status" value="1"/>
</dbReference>
<comment type="similarity">
    <text evidence="2">Belongs to the YABBY family.</text>
</comment>
<feature type="domain" description="YABBY protein C-terminal" evidence="12">
    <location>
        <begin position="88"/>
        <end position="147"/>
    </location>
</feature>
<sequence length="196" mass="22011">MDFLPGSTDHLCYVRCNFCDTLLAVGVPCRRLMDTVTVKCGHCSHLSFLSARPLLQNQSLELLSTQNFCGDNKKSQQSSSSSPLTPNQQVVPKVPNVVKPPEKKHRLPSAYNRFMKEEIKRIKAGNPEIPHREAFSMAAKNWARFDPQLLHGSTTSTQIEKQVKPNQEIHEMVTAGGRVKQEDMRQLQAAARSQIT</sequence>
<evidence type="ECO:0000313" key="14">
    <source>
        <dbReference type="EMBL" id="CAI47004.1"/>
    </source>
</evidence>
<evidence type="ECO:0000256" key="4">
    <source>
        <dbReference type="ARBA" id="ARBA00022723"/>
    </source>
</evidence>
<reference evidence="14" key="1">
    <citation type="journal article" date="2005" name="Proc. Natl. Acad. Sci. U.S.A.">
        <title>Evidence that CRABS CLAW and TOUSLED have conserved their roles in carpel development since the ancestor of the extant angiosperms.</title>
        <authorList>
            <person name="Fourquin C."/>
            <person name="Vinauger-Douard M."/>
            <person name="Fogliani B."/>
            <person name="Dumas C."/>
            <person name="Scutt C.P."/>
        </authorList>
    </citation>
    <scope>NUCLEOTIDE SEQUENCE</scope>
    <source>
        <tissue evidence="14">Flower bud</tissue>
    </source>
</reference>
<proteinExistence type="evidence at transcript level"/>
<dbReference type="SUPFAM" id="SSF47095">
    <property type="entry name" value="HMG-box"/>
    <property type="match status" value="1"/>
</dbReference>
<dbReference type="Pfam" id="PF04690">
    <property type="entry name" value="YABBY"/>
    <property type="match status" value="1"/>
</dbReference>
<dbReference type="HOGENOM" id="CLU_071156_0_0_1"/>
<evidence type="ECO:0000256" key="1">
    <source>
        <dbReference type="ARBA" id="ARBA00004123"/>
    </source>
</evidence>
<protein>
    <submittedName>
        <fullName evidence="14">Putative crabs claw transcription factor</fullName>
    </submittedName>
</protein>
<dbReference type="Gramene" id="ERN17844">
    <property type="protein sequence ID" value="ERN17844"/>
    <property type="gene ID" value="AMTR_s00047p00199030"/>
</dbReference>
<dbReference type="EMBL" id="KI392311">
    <property type="protein sequence ID" value="ERN17844.1"/>
    <property type="molecule type" value="Genomic_DNA"/>
</dbReference>
<dbReference type="Gene3D" id="1.10.30.10">
    <property type="entry name" value="High mobility group box domain"/>
    <property type="match status" value="1"/>
</dbReference>
<dbReference type="InterPro" id="IPR056776">
    <property type="entry name" value="YABBY_N"/>
</dbReference>
<feature type="compositionally biased region" description="Low complexity" evidence="11">
    <location>
        <begin position="75"/>
        <end position="99"/>
    </location>
</feature>
<evidence type="ECO:0000256" key="9">
    <source>
        <dbReference type="ARBA" id="ARBA00023125"/>
    </source>
</evidence>
<evidence type="ECO:0000256" key="7">
    <source>
        <dbReference type="ARBA" id="ARBA00022833"/>
    </source>
</evidence>
<dbReference type="GO" id="GO:0005634">
    <property type="term" value="C:nucleus"/>
    <property type="evidence" value="ECO:0000318"/>
    <property type="project" value="GO_Central"/>
</dbReference>
<keyword evidence="16" id="KW-1185">Reference proteome</keyword>
<keyword evidence="6" id="KW-0221">Differentiation</keyword>
<dbReference type="GO" id="GO:0003002">
    <property type="term" value="P:regionalization"/>
    <property type="evidence" value="ECO:0007669"/>
    <property type="project" value="UniProtKB-ARBA"/>
</dbReference>
<evidence type="ECO:0000313" key="15">
    <source>
        <dbReference type="EMBL" id="ERN17844.1"/>
    </source>
</evidence>
<evidence type="ECO:0000256" key="11">
    <source>
        <dbReference type="SAM" id="MobiDB-lite"/>
    </source>
</evidence>
<dbReference type="GO" id="GO:0010582">
    <property type="term" value="P:floral meristem determinacy"/>
    <property type="evidence" value="ECO:0000318"/>
    <property type="project" value="GO_Central"/>
</dbReference>
<dbReference type="GO" id="GO:0008270">
    <property type="term" value="F:zinc ion binding"/>
    <property type="evidence" value="ECO:0007669"/>
    <property type="project" value="UniProtKB-KW"/>
</dbReference>
<dbReference type="OrthoDB" id="667577at2759"/>
<dbReference type="OMA" id="PCTECLR"/>
<dbReference type="GO" id="GO:0045165">
    <property type="term" value="P:cell fate commitment"/>
    <property type="evidence" value="ECO:0000318"/>
    <property type="project" value="GO_Central"/>
</dbReference>
<keyword evidence="4" id="KW-0479">Metal-binding</keyword>
<dbReference type="GeneID" id="18446192"/>
<dbReference type="GO" id="GO:0010254">
    <property type="term" value="P:nectary development"/>
    <property type="evidence" value="ECO:0007669"/>
    <property type="project" value="EnsemblPlants"/>
</dbReference>
<dbReference type="InterPro" id="IPR006780">
    <property type="entry name" value="YABBY"/>
</dbReference>
<dbReference type="GO" id="GO:0000976">
    <property type="term" value="F:transcription cis-regulatory region binding"/>
    <property type="evidence" value="ECO:0007669"/>
    <property type="project" value="EnsemblPlants"/>
</dbReference>
<keyword evidence="5" id="KW-0863">Zinc-finger</keyword>
<keyword evidence="10" id="KW-0539">Nucleus</keyword>
<evidence type="ECO:0000256" key="10">
    <source>
        <dbReference type="ARBA" id="ARBA00023242"/>
    </source>
</evidence>